<proteinExistence type="inferred from homology"/>
<comment type="similarity">
    <text evidence="2 6">Belongs to the acyl-CoA dehydrogenase family.</text>
</comment>
<evidence type="ECO:0000259" key="7">
    <source>
        <dbReference type="Pfam" id="PF00441"/>
    </source>
</evidence>
<accession>A0A1T5GBV6</accession>
<evidence type="ECO:0000256" key="6">
    <source>
        <dbReference type="RuleBase" id="RU362125"/>
    </source>
</evidence>
<evidence type="ECO:0000259" key="9">
    <source>
        <dbReference type="Pfam" id="PF02771"/>
    </source>
</evidence>
<dbReference type="PANTHER" id="PTHR43884:SF20">
    <property type="entry name" value="ACYL-COA DEHYDROGENASE FADE28"/>
    <property type="match status" value="1"/>
</dbReference>
<dbReference type="RefSeq" id="WP_223811235.1">
    <property type="nucleotide sequence ID" value="NZ_FUYM01000013.1"/>
</dbReference>
<dbReference type="Gene3D" id="2.40.110.10">
    <property type="entry name" value="Butyryl-CoA Dehydrogenase, subunit A, domain 2"/>
    <property type="match status" value="1"/>
</dbReference>
<evidence type="ECO:0000256" key="1">
    <source>
        <dbReference type="ARBA" id="ARBA00001974"/>
    </source>
</evidence>
<dbReference type="InterPro" id="IPR037069">
    <property type="entry name" value="AcylCoA_DH/ox_N_sf"/>
</dbReference>
<keyword evidence="11" id="KW-1185">Reference proteome</keyword>
<dbReference type="SUPFAM" id="SSF56645">
    <property type="entry name" value="Acyl-CoA dehydrogenase NM domain-like"/>
    <property type="match status" value="1"/>
</dbReference>
<dbReference type="InterPro" id="IPR013786">
    <property type="entry name" value="AcylCoA_DH/ox_N"/>
</dbReference>
<dbReference type="STRING" id="439228.SAMN06295920_11373"/>
<dbReference type="Pfam" id="PF00441">
    <property type="entry name" value="Acyl-CoA_dh_1"/>
    <property type="match status" value="1"/>
</dbReference>
<organism evidence="10 11">
    <name type="scientific">Rhizorhabdus histidinilytica</name>
    <dbReference type="NCBI Taxonomy" id="439228"/>
    <lineage>
        <taxon>Bacteria</taxon>
        <taxon>Pseudomonadati</taxon>
        <taxon>Pseudomonadota</taxon>
        <taxon>Alphaproteobacteria</taxon>
        <taxon>Sphingomonadales</taxon>
        <taxon>Sphingomonadaceae</taxon>
        <taxon>Rhizorhabdus</taxon>
    </lineage>
</organism>
<dbReference type="InterPro" id="IPR009100">
    <property type="entry name" value="AcylCoA_DH/oxidase_NM_dom_sf"/>
</dbReference>
<dbReference type="InterPro" id="IPR036250">
    <property type="entry name" value="AcylCo_DH-like_C"/>
</dbReference>
<dbReference type="AlphaFoldDB" id="A0A1T5GBV6"/>
<evidence type="ECO:0000256" key="3">
    <source>
        <dbReference type="ARBA" id="ARBA00022630"/>
    </source>
</evidence>
<dbReference type="Proteomes" id="UP000189818">
    <property type="component" value="Unassembled WGS sequence"/>
</dbReference>
<keyword evidence="3 6" id="KW-0285">Flavoprotein</keyword>
<dbReference type="Pfam" id="PF02770">
    <property type="entry name" value="Acyl-CoA_dh_M"/>
    <property type="match status" value="1"/>
</dbReference>
<dbReference type="EMBL" id="FUYM01000013">
    <property type="protein sequence ID" value="SKC05787.1"/>
    <property type="molecule type" value="Genomic_DNA"/>
</dbReference>
<evidence type="ECO:0000256" key="5">
    <source>
        <dbReference type="ARBA" id="ARBA00023002"/>
    </source>
</evidence>
<evidence type="ECO:0000256" key="2">
    <source>
        <dbReference type="ARBA" id="ARBA00009347"/>
    </source>
</evidence>
<comment type="cofactor">
    <cofactor evidence="1 6">
        <name>FAD</name>
        <dbReference type="ChEBI" id="CHEBI:57692"/>
    </cofactor>
</comment>
<evidence type="ECO:0000313" key="10">
    <source>
        <dbReference type="EMBL" id="SKC05787.1"/>
    </source>
</evidence>
<dbReference type="SUPFAM" id="SSF47203">
    <property type="entry name" value="Acyl-CoA dehydrogenase C-terminal domain-like"/>
    <property type="match status" value="1"/>
</dbReference>
<reference evidence="11" key="1">
    <citation type="submission" date="2017-02" db="EMBL/GenBank/DDBJ databases">
        <authorList>
            <person name="Varghese N."/>
            <person name="Submissions S."/>
        </authorList>
    </citation>
    <scope>NUCLEOTIDE SEQUENCE [LARGE SCALE GENOMIC DNA]</scope>
    <source>
        <strain evidence="11">UM2</strain>
    </source>
</reference>
<dbReference type="GO" id="GO:0003995">
    <property type="term" value="F:acyl-CoA dehydrogenase activity"/>
    <property type="evidence" value="ECO:0007669"/>
    <property type="project" value="TreeGrafter"/>
</dbReference>
<gene>
    <name evidence="10" type="ORF">SAMN06295920_11373</name>
</gene>
<feature type="domain" description="Acyl-CoA oxidase/dehydrogenase middle" evidence="8">
    <location>
        <begin position="123"/>
        <end position="214"/>
    </location>
</feature>
<dbReference type="Pfam" id="PF02771">
    <property type="entry name" value="Acyl-CoA_dh_N"/>
    <property type="match status" value="1"/>
</dbReference>
<dbReference type="GO" id="GO:0050660">
    <property type="term" value="F:flavin adenine dinucleotide binding"/>
    <property type="evidence" value="ECO:0007669"/>
    <property type="project" value="InterPro"/>
</dbReference>
<evidence type="ECO:0000313" key="11">
    <source>
        <dbReference type="Proteomes" id="UP000189818"/>
    </source>
</evidence>
<evidence type="ECO:0000256" key="4">
    <source>
        <dbReference type="ARBA" id="ARBA00022827"/>
    </source>
</evidence>
<protein>
    <submittedName>
        <fullName evidence="10">Acyl-CoA dehydrogenase</fullName>
    </submittedName>
</protein>
<dbReference type="InterPro" id="IPR006091">
    <property type="entry name" value="Acyl-CoA_Oxase/DH_mid-dom"/>
</dbReference>
<dbReference type="Gene3D" id="1.10.540.10">
    <property type="entry name" value="Acyl-CoA dehydrogenase/oxidase, N-terminal domain"/>
    <property type="match status" value="1"/>
</dbReference>
<dbReference type="PANTHER" id="PTHR43884">
    <property type="entry name" value="ACYL-COA DEHYDROGENASE"/>
    <property type="match status" value="1"/>
</dbReference>
<sequence length="363" mass="39071">MISFELTEEQEIARSTVREFAGQVLRPLARQADIDGRIDDDTLDQLWSLGIVQSMIEQDGDGPEQSAILGALLLEELGWADAAFGVALASPLGFVRAVKEQGSAAQKEALLPQFAGDRYQAAAVALAEPGLIANGIDALSTRAEADPAGYRLSGAKIQVPLGGKCSHFLVIAEHDGKPDAFIVPRDAPGVTVDDSDRQLGLAGVASVTVRFDDVVLGHEARLGENRGCDVQRIVDAARVGASSILVGVCRGVYDHSVDYTKERHVHGSALARKQSVAFRLVDMFVETEASRWMCWRAATEIDKGEPATRSASLAQSYTRQQATWITDEGVQLMGGHGFMRANPVELWFRNARTLSMLEGVASV</sequence>
<keyword evidence="4 6" id="KW-0274">FAD</keyword>
<feature type="domain" description="Acyl-CoA dehydrogenase/oxidase C-terminal" evidence="7">
    <location>
        <begin position="232"/>
        <end position="360"/>
    </location>
</feature>
<dbReference type="InterPro" id="IPR046373">
    <property type="entry name" value="Acyl-CoA_Oxase/DH_mid-dom_sf"/>
</dbReference>
<name>A0A1T5GBV6_9SPHN</name>
<evidence type="ECO:0000259" key="8">
    <source>
        <dbReference type="Pfam" id="PF02770"/>
    </source>
</evidence>
<dbReference type="Gene3D" id="1.20.140.10">
    <property type="entry name" value="Butyryl-CoA Dehydrogenase, subunit A, domain 3"/>
    <property type="match status" value="1"/>
</dbReference>
<keyword evidence="5 6" id="KW-0560">Oxidoreductase</keyword>
<feature type="domain" description="Acyl-CoA dehydrogenase/oxidase N-terminal" evidence="9">
    <location>
        <begin position="7"/>
        <end position="115"/>
    </location>
</feature>
<dbReference type="InterPro" id="IPR009075">
    <property type="entry name" value="AcylCo_DH/oxidase_C"/>
</dbReference>